<reference evidence="1 2" key="1">
    <citation type="journal article" date="2015" name="Genome Biol. Evol.">
        <title>Phylogenomic analyses indicate that early fungi evolved digesting cell walls of algal ancestors of land plants.</title>
        <authorList>
            <person name="Chang Y."/>
            <person name="Wang S."/>
            <person name="Sekimoto S."/>
            <person name="Aerts A.L."/>
            <person name="Choi C."/>
            <person name="Clum A."/>
            <person name="LaButti K.M."/>
            <person name="Lindquist E.A."/>
            <person name="Yee Ngan C."/>
            <person name="Ohm R.A."/>
            <person name="Salamov A.A."/>
            <person name="Grigoriev I.V."/>
            <person name="Spatafora J.W."/>
            <person name="Berbee M.L."/>
        </authorList>
    </citation>
    <scope>NUCLEOTIDE SEQUENCE [LARGE SCALE GENOMIC DNA]</scope>
    <source>
        <strain evidence="1 2">NRRL 1564</strain>
    </source>
</reference>
<name>A0A2G5BFC4_COERN</name>
<dbReference type="Proteomes" id="UP000242474">
    <property type="component" value="Unassembled WGS sequence"/>
</dbReference>
<gene>
    <name evidence="1" type="ORF">COEREDRAFT_80390</name>
</gene>
<protein>
    <submittedName>
        <fullName evidence="1">Uncharacterized protein</fullName>
    </submittedName>
</protein>
<organism evidence="1 2">
    <name type="scientific">Coemansia reversa (strain ATCC 12441 / NRRL 1564)</name>
    <dbReference type="NCBI Taxonomy" id="763665"/>
    <lineage>
        <taxon>Eukaryota</taxon>
        <taxon>Fungi</taxon>
        <taxon>Fungi incertae sedis</taxon>
        <taxon>Zoopagomycota</taxon>
        <taxon>Kickxellomycotina</taxon>
        <taxon>Kickxellomycetes</taxon>
        <taxon>Kickxellales</taxon>
        <taxon>Kickxellaceae</taxon>
        <taxon>Coemansia</taxon>
    </lineage>
</organism>
<evidence type="ECO:0000313" key="1">
    <source>
        <dbReference type="EMBL" id="PIA17726.1"/>
    </source>
</evidence>
<sequence>MDELLFQIALELSPTLQSFNYYTWADNARIFTDIMTIPTCNNLQLLLLESTMIGLSVIFKLIQALPLLSDLHVKVSEMNIRIEDERANLSDYVYKTFYPLSHNFKCLVPVTGSFISLKNLAVCSMLLAISCPNYTYTALHWSDVGDHDIHIRNHIRTGSYKKYSSKL</sequence>
<dbReference type="EMBL" id="KZ303493">
    <property type="protein sequence ID" value="PIA17726.1"/>
    <property type="molecule type" value="Genomic_DNA"/>
</dbReference>
<dbReference type="OrthoDB" id="5552571at2759"/>
<dbReference type="AlphaFoldDB" id="A0A2G5BFC4"/>
<evidence type="ECO:0000313" key="2">
    <source>
        <dbReference type="Proteomes" id="UP000242474"/>
    </source>
</evidence>
<accession>A0A2G5BFC4</accession>
<proteinExistence type="predicted"/>
<feature type="non-terminal residue" evidence="1">
    <location>
        <position position="167"/>
    </location>
</feature>
<keyword evidence="2" id="KW-1185">Reference proteome</keyword>